<dbReference type="PANTHER" id="PTHR24075">
    <property type="entry name" value="SEC63 DOMAIN-CONTAINING"/>
    <property type="match status" value="1"/>
</dbReference>
<evidence type="ECO:0000256" key="3">
    <source>
        <dbReference type="ARBA" id="ARBA00022692"/>
    </source>
</evidence>
<dbReference type="PROSITE" id="PS50076">
    <property type="entry name" value="DNAJ_2"/>
    <property type="match status" value="1"/>
</dbReference>
<dbReference type="PANTHER" id="PTHR24075:SF0">
    <property type="entry name" value="TRANSLOCATION PROTEIN SEC63 HOMOLOG"/>
    <property type="match status" value="1"/>
</dbReference>
<accession>A0A0D0U517</accession>
<dbReference type="EMBL" id="KN847896">
    <property type="protein sequence ID" value="KIR43303.1"/>
    <property type="molecule type" value="Genomic_DNA"/>
</dbReference>
<feature type="region of interest" description="Disordered" evidence="10">
    <location>
        <begin position="634"/>
        <end position="717"/>
    </location>
</feature>
<protein>
    <submittedName>
        <fullName evidence="13">Translocation protein SEC63</fullName>
    </submittedName>
</protein>
<evidence type="ECO:0000256" key="2">
    <source>
        <dbReference type="ARBA" id="ARBA00022448"/>
    </source>
</evidence>
<dbReference type="SUPFAM" id="SSF158702">
    <property type="entry name" value="Sec63 N-terminal domain-like"/>
    <property type="match status" value="1"/>
</dbReference>
<keyword evidence="8" id="KW-0143">Chaperone</keyword>
<evidence type="ECO:0000256" key="9">
    <source>
        <dbReference type="SAM" id="Coils"/>
    </source>
</evidence>
<dbReference type="PRINTS" id="PR00625">
    <property type="entry name" value="JDOMAIN"/>
</dbReference>
<sequence length="717" mass="79867">MPGISYDDSGSLASYFGVTCLTLILIPWTLSTLRPKKTKTAKPLCPCSACQQAPARVEKLQQSSRRSAGTKRIFLLLSAWALLGYLVYSLVTAPKVQGGTVYNPFEILGLSSSATEKQIKKHYKKLSLQFHPDKLKLADGQTMEEAEEKYIELTKAYKSLTDETTRENLAKYGNPDGPQQREDRIAIPQWIVEGSNGLWVLALYGLVLGGGIPWVVGRWWFTQRRLTRDNILNATAERFFHSLAEDTDFTNLIALLAGSLEVAAVVGGNKVSKKVKKAKQSKIEELEAKINEVKEQNGIEEDPLMKVTSRVGVTSGADRRARALIWAHLLRIDLDDAEMHNDQLAVLRVLPPLLNAITNIALAHNWLSVSLRCIQLQPALVQAMPPSVSPLAQLPGFSFEEGFEQQITKKAEGDKWLEKWVRVREGSDEAFEVAKYWPRLEVIDAEFKVDDSKIVTPGSIVSLIAKVRYVYPTTALSSRAKPVPMLPKSEPAKLEKEKEENEEAKLVEEVKEAVKEVNEKDEKPTVKEVQEKIVEKKEAKEVVNGFAHAPRWPQLRKPHYYFLLGDTKLNKVIVPPIKITDIPLPSPDGTPSEPKKINLQFQAPPQVNLYSFVAHLRSDTYLGEDIQVPIMLKVEEPPSETESDAGDDISEPDEDTLAGQMAMMRGENVKPSKVHGGEYDSEEDSDDVADASDDESSSDDQGPTRARAYNEDSSDSD</sequence>
<keyword evidence="4" id="KW-0256">Endoplasmic reticulum</keyword>
<evidence type="ECO:0000256" key="10">
    <source>
        <dbReference type="SAM" id="MobiDB-lite"/>
    </source>
</evidence>
<evidence type="ECO:0000313" key="14">
    <source>
        <dbReference type="Proteomes" id="UP000053392"/>
    </source>
</evidence>
<dbReference type="SMART" id="SM00271">
    <property type="entry name" value="DnaJ"/>
    <property type="match status" value="1"/>
</dbReference>
<dbReference type="GO" id="GO:0006614">
    <property type="term" value="P:SRP-dependent cotranslational protein targeting to membrane"/>
    <property type="evidence" value="ECO:0007669"/>
    <property type="project" value="TreeGrafter"/>
</dbReference>
<feature type="compositionally biased region" description="Acidic residues" evidence="10">
    <location>
        <begin position="637"/>
        <end position="656"/>
    </location>
</feature>
<keyword evidence="2" id="KW-0813">Transport</keyword>
<keyword evidence="5" id="KW-0653">Protein transport</keyword>
<keyword evidence="14" id="KW-1185">Reference proteome</keyword>
<dbReference type="CDD" id="cd06257">
    <property type="entry name" value="DnaJ"/>
    <property type="match status" value="1"/>
</dbReference>
<name>A0A0D0U517_9TREE</name>
<evidence type="ECO:0000256" key="11">
    <source>
        <dbReference type="SAM" id="Phobius"/>
    </source>
</evidence>
<feature type="coiled-coil region" evidence="9">
    <location>
        <begin position="269"/>
        <end position="296"/>
    </location>
</feature>
<dbReference type="SMART" id="SM00973">
    <property type="entry name" value="Sec63"/>
    <property type="match status" value="1"/>
</dbReference>
<dbReference type="GO" id="GO:0003723">
    <property type="term" value="F:RNA binding"/>
    <property type="evidence" value="ECO:0007669"/>
    <property type="project" value="TreeGrafter"/>
</dbReference>
<dbReference type="FunFam" id="2.60.40.150:FF:000281">
    <property type="entry name" value="Unplaced genomic scaffold supercont1.4, whole genome shotgun sequence"/>
    <property type="match status" value="1"/>
</dbReference>
<feature type="transmembrane region" description="Helical" evidence="11">
    <location>
        <begin position="12"/>
        <end position="30"/>
    </location>
</feature>
<keyword evidence="7 11" id="KW-0472">Membrane</keyword>
<evidence type="ECO:0000256" key="6">
    <source>
        <dbReference type="ARBA" id="ARBA00022989"/>
    </source>
</evidence>
<dbReference type="HOGENOM" id="CLU_014210_0_0_1"/>
<feature type="compositionally biased region" description="Basic and acidic residues" evidence="10">
    <location>
        <begin position="667"/>
        <end position="678"/>
    </location>
</feature>
<comment type="subcellular location">
    <subcellularLocation>
        <location evidence="1">Endoplasmic reticulum membrane</location>
        <topology evidence="1">Multi-pass membrane protein</topology>
    </subcellularLocation>
</comment>
<feature type="domain" description="J" evidence="12">
    <location>
        <begin position="103"/>
        <end position="173"/>
    </location>
</feature>
<dbReference type="Pfam" id="PF02889">
    <property type="entry name" value="Sec63"/>
    <property type="match status" value="1"/>
</dbReference>
<dbReference type="FunFam" id="1.10.287.110:FF:000039">
    <property type="entry name" value="Protein translocation complex component (Npl1)"/>
    <property type="match status" value="1"/>
</dbReference>
<dbReference type="GO" id="GO:0031207">
    <property type="term" value="C:Sec62/Sec63 complex"/>
    <property type="evidence" value="ECO:0007669"/>
    <property type="project" value="TreeGrafter"/>
</dbReference>
<gene>
    <name evidence="13" type="ORF">I313_00145</name>
</gene>
<keyword evidence="6 11" id="KW-1133">Transmembrane helix</keyword>
<reference evidence="13 14" key="1">
    <citation type="submission" date="2015-01" db="EMBL/GenBank/DDBJ databases">
        <title>The Genome Sequence of Cryptococcus gattii Ram5.</title>
        <authorList>
            <consortium name="The Broad Institute Genomics Platform"/>
            <person name="Cuomo C."/>
            <person name="Litvintseva A."/>
            <person name="Chen Y."/>
            <person name="Heitman J."/>
            <person name="Sun S."/>
            <person name="Springer D."/>
            <person name="Dromer F."/>
            <person name="Young S."/>
            <person name="Zeng Q."/>
            <person name="Gargeya S."/>
            <person name="Abouelleil A."/>
            <person name="Alvarado L."/>
            <person name="Chapman S.B."/>
            <person name="Gainer-Dewar J."/>
            <person name="Goldberg J."/>
            <person name="Griggs A."/>
            <person name="Gujja S."/>
            <person name="Hansen M."/>
            <person name="Howarth C."/>
            <person name="Imamovic A."/>
            <person name="Larimer J."/>
            <person name="Murphy C."/>
            <person name="Naylor J."/>
            <person name="Pearson M."/>
            <person name="Priest M."/>
            <person name="Roberts A."/>
            <person name="Saif S."/>
            <person name="Shea T."/>
            <person name="Sykes S."/>
            <person name="Wortman J."/>
            <person name="Nusbaum C."/>
            <person name="Birren B."/>
        </authorList>
    </citation>
    <scope>NUCLEOTIDE SEQUENCE [LARGE SCALE GENOMIC DNA]</scope>
    <source>
        <strain evidence="13 14">Ram5</strain>
    </source>
</reference>
<evidence type="ECO:0000256" key="4">
    <source>
        <dbReference type="ARBA" id="ARBA00022824"/>
    </source>
</evidence>
<evidence type="ECO:0000256" key="7">
    <source>
        <dbReference type="ARBA" id="ARBA00023136"/>
    </source>
</evidence>
<proteinExistence type="predicted"/>
<evidence type="ECO:0000259" key="12">
    <source>
        <dbReference type="PROSITE" id="PS50076"/>
    </source>
</evidence>
<dbReference type="SUPFAM" id="SSF81296">
    <property type="entry name" value="E set domains"/>
    <property type="match status" value="1"/>
</dbReference>
<evidence type="ECO:0000313" key="13">
    <source>
        <dbReference type="EMBL" id="KIR43303.1"/>
    </source>
</evidence>
<keyword evidence="3 11" id="KW-0812">Transmembrane</keyword>
<organism evidence="13 14">
    <name type="scientific">Cryptococcus deuterogattii Ram5</name>
    <dbReference type="NCBI Taxonomy" id="1296110"/>
    <lineage>
        <taxon>Eukaryota</taxon>
        <taxon>Fungi</taxon>
        <taxon>Dikarya</taxon>
        <taxon>Basidiomycota</taxon>
        <taxon>Agaricomycotina</taxon>
        <taxon>Tremellomycetes</taxon>
        <taxon>Tremellales</taxon>
        <taxon>Cryptococcaceae</taxon>
        <taxon>Cryptococcus</taxon>
        <taxon>Cryptococcus gattii species complex</taxon>
    </lineage>
</organism>
<evidence type="ECO:0000256" key="8">
    <source>
        <dbReference type="ARBA" id="ARBA00023186"/>
    </source>
</evidence>
<dbReference type="Proteomes" id="UP000053392">
    <property type="component" value="Unassembled WGS sequence"/>
</dbReference>
<dbReference type="Gene3D" id="2.60.40.150">
    <property type="entry name" value="C2 domain"/>
    <property type="match status" value="1"/>
</dbReference>
<feature type="transmembrane region" description="Helical" evidence="11">
    <location>
        <begin position="198"/>
        <end position="221"/>
    </location>
</feature>
<dbReference type="Gene3D" id="1.10.287.110">
    <property type="entry name" value="DnaJ domain"/>
    <property type="match status" value="1"/>
</dbReference>
<dbReference type="InterPro" id="IPR014756">
    <property type="entry name" value="Ig_E-set"/>
</dbReference>
<evidence type="ECO:0000256" key="1">
    <source>
        <dbReference type="ARBA" id="ARBA00004477"/>
    </source>
</evidence>
<dbReference type="Pfam" id="PF00226">
    <property type="entry name" value="DnaJ"/>
    <property type="match status" value="1"/>
</dbReference>
<dbReference type="Gene3D" id="1.10.3380.10">
    <property type="entry name" value="Sec63 N-terminal domain-like domain"/>
    <property type="match status" value="1"/>
</dbReference>
<dbReference type="InterPro" id="IPR035892">
    <property type="entry name" value="C2_domain_sf"/>
</dbReference>
<dbReference type="InterPro" id="IPR036869">
    <property type="entry name" value="J_dom_sf"/>
</dbReference>
<dbReference type="GO" id="GO:0008320">
    <property type="term" value="F:protein transmembrane transporter activity"/>
    <property type="evidence" value="ECO:0007669"/>
    <property type="project" value="TreeGrafter"/>
</dbReference>
<feature type="coiled-coil region" evidence="9">
    <location>
        <begin position="496"/>
        <end position="523"/>
    </location>
</feature>
<keyword evidence="9" id="KW-0175">Coiled coil</keyword>
<dbReference type="AlphaFoldDB" id="A0A0D0U517"/>
<feature type="transmembrane region" description="Helical" evidence="11">
    <location>
        <begin position="73"/>
        <end position="91"/>
    </location>
</feature>
<dbReference type="InterPro" id="IPR001623">
    <property type="entry name" value="DnaJ_domain"/>
</dbReference>
<dbReference type="OrthoDB" id="1734229at2759"/>
<dbReference type="SUPFAM" id="SSF46565">
    <property type="entry name" value="Chaperone J-domain"/>
    <property type="match status" value="1"/>
</dbReference>
<feature type="compositionally biased region" description="Acidic residues" evidence="10">
    <location>
        <begin position="679"/>
        <end position="698"/>
    </location>
</feature>
<dbReference type="InterPro" id="IPR004179">
    <property type="entry name" value="Sec63-dom"/>
</dbReference>
<evidence type="ECO:0000256" key="5">
    <source>
        <dbReference type="ARBA" id="ARBA00022927"/>
    </source>
</evidence>
<dbReference type="GO" id="GO:0006620">
    <property type="term" value="P:post-translational protein targeting to endoplasmic reticulum membrane"/>
    <property type="evidence" value="ECO:0007669"/>
    <property type="project" value="TreeGrafter"/>
</dbReference>